<gene>
    <name evidence="2" type="ORF">CCAE0312_LOCUS7437</name>
</gene>
<feature type="compositionally biased region" description="Basic and acidic residues" evidence="1">
    <location>
        <begin position="34"/>
        <end position="44"/>
    </location>
</feature>
<accession>A0A7S1XF24</accession>
<protein>
    <submittedName>
        <fullName evidence="2">Uncharacterized protein</fullName>
    </submittedName>
</protein>
<feature type="region of interest" description="Disordered" evidence="1">
    <location>
        <begin position="131"/>
        <end position="157"/>
    </location>
</feature>
<feature type="compositionally biased region" description="Polar residues" evidence="1">
    <location>
        <begin position="142"/>
        <end position="152"/>
    </location>
</feature>
<feature type="region of interest" description="Disordered" evidence="1">
    <location>
        <begin position="29"/>
        <end position="111"/>
    </location>
</feature>
<dbReference type="AlphaFoldDB" id="A0A7S1XF24"/>
<organism evidence="2">
    <name type="scientific">Compsopogon caeruleus</name>
    <dbReference type="NCBI Taxonomy" id="31354"/>
    <lineage>
        <taxon>Eukaryota</taxon>
        <taxon>Rhodophyta</taxon>
        <taxon>Compsopogonophyceae</taxon>
        <taxon>Compsopogonales</taxon>
        <taxon>Compsopogonaceae</taxon>
        <taxon>Compsopogon</taxon>
    </lineage>
</organism>
<name>A0A7S1XF24_9RHOD</name>
<sequence length="454" mass="50289">MLGFVGLVGAVGIGGGVFGERGARIVVRAKGKKREKEGARRVDGDSSSGSRGFGQKQKRVPSQDTESNRATVAEQKKDLSEKNSASGSSQSLEGDGSLNQEAPWRPAPDNDLISYRDRIRYNRLMREELGEEVEPEMVPPLSSTTADNSRQQEAVPEARPPLVLNIIGIEQQEELRLKWTDNFDEILLSALSAEKAGRIGEWTQANYAFLSFAFFYRMTSILLKAEIEGESEKASTLRNVRGKLLRICDALEEPWQVHIKNAESRVATTIQSDNVSRAAQQNQGRSKDEINAFWVVLYAAIAAWEGAAESRSSPVRKEVVAQLKAAIDVVNKDDAFQTSLQPEIRVLQGILTASTEQEQRSALDFVDEAVLLAWGILANRLRKLALRSYGDLFEKLTSILHAVVSERYGVVSSGLRPVTFDPPDYKGVTELDRMLSEVDISEVSYNFLERGRPS</sequence>
<dbReference type="EMBL" id="HBGH01013252">
    <property type="protein sequence ID" value="CAD9235346.1"/>
    <property type="molecule type" value="Transcribed_RNA"/>
</dbReference>
<evidence type="ECO:0000313" key="2">
    <source>
        <dbReference type="EMBL" id="CAD9235346.1"/>
    </source>
</evidence>
<reference evidence="2" key="1">
    <citation type="submission" date="2021-01" db="EMBL/GenBank/DDBJ databases">
        <authorList>
            <person name="Corre E."/>
            <person name="Pelletier E."/>
            <person name="Niang G."/>
            <person name="Scheremetjew M."/>
            <person name="Finn R."/>
            <person name="Kale V."/>
            <person name="Holt S."/>
            <person name="Cochrane G."/>
            <person name="Meng A."/>
            <person name="Brown T."/>
            <person name="Cohen L."/>
        </authorList>
    </citation>
    <scope>NUCLEOTIDE SEQUENCE</scope>
    <source>
        <strain evidence="2">SAG 36.94</strain>
    </source>
</reference>
<feature type="compositionally biased region" description="Polar residues" evidence="1">
    <location>
        <begin position="82"/>
        <end position="100"/>
    </location>
</feature>
<proteinExistence type="predicted"/>
<evidence type="ECO:0000256" key="1">
    <source>
        <dbReference type="SAM" id="MobiDB-lite"/>
    </source>
</evidence>
<feature type="compositionally biased region" description="Polar residues" evidence="1">
    <location>
        <begin position="60"/>
        <end position="70"/>
    </location>
</feature>